<dbReference type="Pfam" id="PF12833">
    <property type="entry name" value="HTH_18"/>
    <property type="match status" value="1"/>
</dbReference>
<protein>
    <recommendedName>
        <fullName evidence="4">HTH araC/xylS-type domain-containing protein</fullName>
    </recommendedName>
</protein>
<dbReference type="GO" id="GO:0003700">
    <property type="term" value="F:DNA-binding transcription factor activity"/>
    <property type="evidence" value="ECO:0007669"/>
    <property type="project" value="InterPro"/>
</dbReference>
<dbReference type="Proteomes" id="UP000320231">
    <property type="component" value="Chromosome"/>
</dbReference>
<name>A0A455U293_9GAMM</name>
<dbReference type="KEGG" id="hsr:HSBAA_12410"/>
<feature type="domain" description="HTH araC/xylS-type" evidence="4">
    <location>
        <begin position="1"/>
        <end position="56"/>
    </location>
</feature>
<dbReference type="PROSITE" id="PS01124">
    <property type="entry name" value="HTH_ARAC_FAMILY_2"/>
    <property type="match status" value="1"/>
</dbReference>
<evidence type="ECO:0000313" key="5">
    <source>
        <dbReference type="EMBL" id="BBI59935.1"/>
    </source>
</evidence>
<reference evidence="5 6" key="1">
    <citation type="journal article" date="2019" name="Microbiol. Resour. Announc.">
        <title>Complete Genome Sequence of Halomonas sulfidaeris Strain Esulfide1 Isolated from a Metal Sulfide Rock at a Depth of 2,200 Meters, Obtained Using Nanopore Sequencing.</title>
        <authorList>
            <person name="Saito M."/>
            <person name="Nishigata A."/>
            <person name="Galipon J."/>
            <person name="Arakawa K."/>
        </authorList>
    </citation>
    <scope>NUCLEOTIDE SEQUENCE [LARGE SCALE GENOMIC DNA]</scope>
    <source>
        <strain evidence="5 6">ATCC BAA-803</strain>
    </source>
</reference>
<dbReference type="SMART" id="SM00342">
    <property type="entry name" value="HTH_ARAC"/>
    <property type="match status" value="1"/>
</dbReference>
<keyword evidence="3" id="KW-0804">Transcription</keyword>
<dbReference type="InterPro" id="IPR050204">
    <property type="entry name" value="AraC_XylS_family_regulators"/>
</dbReference>
<keyword evidence="2" id="KW-0238">DNA-binding</keyword>
<dbReference type="PANTHER" id="PTHR46796">
    <property type="entry name" value="HTH-TYPE TRANSCRIPTIONAL ACTIVATOR RHAS-RELATED"/>
    <property type="match status" value="1"/>
</dbReference>
<evidence type="ECO:0000256" key="2">
    <source>
        <dbReference type="ARBA" id="ARBA00023125"/>
    </source>
</evidence>
<evidence type="ECO:0000259" key="4">
    <source>
        <dbReference type="PROSITE" id="PS01124"/>
    </source>
</evidence>
<dbReference type="InterPro" id="IPR009057">
    <property type="entry name" value="Homeodomain-like_sf"/>
</dbReference>
<dbReference type="Gene3D" id="1.10.10.60">
    <property type="entry name" value="Homeodomain-like"/>
    <property type="match status" value="1"/>
</dbReference>
<organism evidence="5 6">
    <name type="scientific">Vreelandella sulfidaeris</name>
    <dbReference type="NCBI Taxonomy" id="115553"/>
    <lineage>
        <taxon>Bacteria</taxon>
        <taxon>Pseudomonadati</taxon>
        <taxon>Pseudomonadota</taxon>
        <taxon>Gammaproteobacteria</taxon>
        <taxon>Oceanospirillales</taxon>
        <taxon>Halomonadaceae</taxon>
        <taxon>Vreelandella</taxon>
    </lineage>
</organism>
<evidence type="ECO:0000256" key="3">
    <source>
        <dbReference type="ARBA" id="ARBA00023163"/>
    </source>
</evidence>
<sequence length="65" mass="7448">MRYLAKLRMQAAARRLRESLIPIARIALEAGYESEASFSKAFKRAFGTPPAAWRREQRVLHEADS</sequence>
<dbReference type="SUPFAM" id="SSF46689">
    <property type="entry name" value="Homeodomain-like"/>
    <property type="match status" value="1"/>
</dbReference>
<proteinExistence type="predicted"/>
<evidence type="ECO:0000313" key="6">
    <source>
        <dbReference type="Proteomes" id="UP000320231"/>
    </source>
</evidence>
<dbReference type="EMBL" id="AP019514">
    <property type="protein sequence ID" value="BBI59935.1"/>
    <property type="molecule type" value="Genomic_DNA"/>
</dbReference>
<dbReference type="PANTHER" id="PTHR46796:SF7">
    <property type="entry name" value="ARAC FAMILY TRANSCRIPTIONAL REGULATOR"/>
    <property type="match status" value="1"/>
</dbReference>
<dbReference type="AlphaFoldDB" id="A0A455U293"/>
<evidence type="ECO:0000256" key="1">
    <source>
        <dbReference type="ARBA" id="ARBA00023015"/>
    </source>
</evidence>
<accession>A0A455U293</accession>
<dbReference type="InterPro" id="IPR020449">
    <property type="entry name" value="Tscrpt_reg_AraC-type_HTH"/>
</dbReference>
<gene>
    <name evidence="5" type="ORF">HSBAA_12410</name>
</gene>
<keyword evidence="1" id="KW-0805">Transcription regulation</keyword>
<dbReference type="InterPro" id="IPR018062">
    <property type="entry name" value="HTH_AraC-typ_CS"/>
</dbReference>
<dbReference type="InterPro" id="IPR018060">
    <property type="entry name" value="HTH_AraC"/>
</dbReference>
<dbReference type="GO" id="GO:0043565">
    <property type="term" value="F:sequence-specific DNA binding"/>
    <property type="evidence" value="ECO:0007669"/>
    <property type="project" value="InterPro"/>
</dbReference>
<dbReference type="PRINTS" id="PR00032">
    <property type="entry name" value="HTHARAC"/>
</dbReference>
<dbReference type="PROSITE" id="PS00041">
    <property type="entry name" value="HTH_ARAC_FAMILY_1"/>
    <property type="match status" value="1"/>
</dbReference>